<dbReference type="EMBL" id="QQAV01000008">
    <property type="protein sequence ID" value="RDI21927.1"/>
    <property type="molecule type" value="Genomic_DNA"/>
</dbReference>
<comment type="caution">
    <text evidence="2">The sequence shown here is derived from an EMBL/GenBank/DDBJ whole genome shotgun (WGS) entry which is preliminary data.</text>
</comment>
<evidence type="ECO:0000313" key="2">
    <source>
        <dbReference type="EMBL" id="RDI21927.1"/>
    </source>
</evidence>
<dbReference type="Pfam" id="PF07963">
    <property type="entry name" value="N_methyl"/>
    <property type="match status" value="1"/>
</dbReference>
<dbReference type="RefSeq" id="WP_170159419.1">
    <property type="nucleotide sequence ID" value="NZ_QQAV01000008.1"/>
</dbReference>
<keyword evidence="1" id="KW-0812">Transmembrane</keyword>
<dbReference type="AlphaFoldDB" id="A0A370FBT0"/>
<protein>
    <submittedName>
        <fullName evidence="2">Type IV pilus assembly protein PilW</fullName>
    </submittedName>
</protein>
<gene>
    <name evidence="2" type="ORF">DFR41_10851</name>
</gene>
<name>A0A370FBT0_9BURK</name>
<keyword evidence="1" id="KW-1133">Transmembrane helix</keyword>
<dbReference type="Proteomes" id="UP000255265">
    <property type="component" value="Unassembled WGS sequence"/>
</dbReference>
<reference evidence="2 3" key="1">
    <citation type="submission" date="2018-07" db="EMBL/GenBank/DDBJ databases">
        <title>Genomic Encyclopedia of Type Strains, Phase IV (KMG-IV): sequencing the most valuable type-strain genomes for metagenomic binning, comparative biology and taxonomic classification.</title>
        <authorList>
            <person name="Goeker M."/>
        </authorList>
    </citation>
    <scope>NUCLEOTIDE SEQUENCE [LARGE SCALE GENOMIC DNA]</scope>
    <source>
        <strain evidence="2 3">DSM 21352</strain>
    </source>
</reference>
<accession>A0A370FBT0</accession>
<sequence>MLLRAAAGRRSARGVSLIELLVAMALGLIVVLAVMSMLVVGEANRRTTTGTNDMTQTGGFTAATLDRALRSAGAGFAQGFDWGVMGCKLHAARNGTNVLPVSAAFPAPFAGLLGGATDSADLRLAPVLIGQGQSQTGSDILVTMGGSAALGDLPRLVRGNAGTQKILLDNTLGLQANDVLLISAKSAGDCVVTQVDGSFTQPAAGTDTLPLAGLYFRANTTSSSLAGIAGSSDAYMTALGNQDADNLQMQMFGVGTGGILYRYDLLRSTGSSAAEPLAEGVYALRALYAVDSSATPDGVWDGGYVAPTGDYTIKTLMKTPDTQRRIVGVRVAMLVRSPVYEKTMVSPATYVLFSDQTALKYTINLSDDDRHYRYRVVDTVVPLRNLLMKQPAS</sequence>
<dbReference type="InterPro" id="IPR032092">
    <property type="entry name" value="PilW"/>
</dbReference>
<dbReference type="PROSITE" id="PS00409">
    <property type="entry name" value="PROKAR_NTER_METHYL"/>
    <property type="match status" value="1"/>
</dbReference>
<feature type="transmembrane region" description="Helical" evidence="1">
    <location>
        <begin position="20"/>
        <end position="40"/>
    </location>
</feature>
<organism evidence="2 3">
    <name type="scientific">Pseudacidovorax intermedius</name>
    <dbReference type="NCBI Taxonomy" id="433924"/>
    <lineage>
        <taxon>Bacteria</taxon>
        <taxon>Pseudomonadati</taxon>
        <taxon>Pseudomonadota</taxon>
        <taxon>Betaproteobacteria</taxon>
        <taxon>Burkholderiales</taxon>
        <taxon>Comamonadaceae</taxon>
        <taxon>Pseudacidovorax</taxon>
    </lineage>
</organism>
<dbReference type="Pfam" id="PF16074">
    <property type="entry name" value="PilW"/>
    <property type="match status" value="1"/>
</dbReference>
<dbReference type="GO" id="GO:0043683">
    <property type="term" value="P:type IV pilus assembly"/>
    <property type="evidence" value="ECO:0007669"/>
    <property type="project" value="InterPro"/>
</dbReference>
<dbReference type="InterPro" id="IPR012902">
    <property type="entry name" value="N_methyl_site"/>
</dbReference>
<evidence type="ECO:0000256" key="1">
    <source>
        <dbReference type="SAM" id="Phobius"/>
    </source>
</evidence>
<evidence type="ECO:0000313" key="3">
    <source>
        <dbReference type="Proteomes" id="UP000255265"/>
    </source>
</evidence>
<proteinExistence type="predicted"/>
<keyword evidence="3" id="KW-1185">Reference proteome</keyword>
<keyword evidence="1" id="KW-0472">Membrane</keyword>